<keyword evidence="2" id="KW-1185">Reference proteome</keyword>
<comment type="caution">
    <text evidence="1">The sequence shown here is derived from an EMBL/GenBank/DDBJ whole genome shotgun (WGS) entry which is preliminary data.</text>
</comment>
<evidence type="ECO:0000313" key="1">
    <source>
        <dbReference type="EMBL" id="MFC4830892.1"/>
    </source>
</evidence>
<organism evidence="1 2">
    <name type="scientific">Actinomycetospora chibensis</name>
    <dbReference type="NCBI Taxonomy" id="663606"/>
    <lineage>
        <taxon>Bacteria</taxon>
        <taxon>Bacillati</taxon>
        <taxon>Actinomycetota</taxon>
        <taxon>Actinomycetes</taxon>
        <taxon>Pseudonocardiales</taxon>
        <taxon>Pseudonocardiaceae</taxon>
        <taxon>Actinomycetospora</taxon>
    </lineage>
</organism>
<reference evidence="2" key="1">
    <citation type="journal article" date="2019" name="Int. J. Syst. Evol. Microbiol.">
        <title>The Global Catalogue of Microorganisms (GCM) 10K type strain sequencing project: providing services to taxonomists for standard genome sequencing and annotation.</title>
        <authorList>
            <consortium name="The Broad Institute Genomics Platform"/>
            <consortium name="The Broad Institute Genome Sequencing Center for Infectious Disease"/>
            <person name="Wu L."/>
            <person name="Ma J."/>
        </authorList>
    </citation>
    <scope>NUCLEOTIDE SEQUENCE [LARGE SCALE GENOMIC DNA]</scope>
    <source>
        <strain evidence="2">CCUG 50347</strain>
    </source>
</reference>
<evidence type="ECO:0000313" key="2">
    <source>
        <dbReference type="Proteomes" id="UP001595909"/>
    </source>
</evidence>
<name>A0ABV9RFG2_9PSEU</name>
<dbReference type="EMBL" id="JBHSIM010000001">
    <property type="protein sequence ID" value="MFC4830892.1"/>
    <property type="molecule type" value="Genomic_DNA"/>
</dbReference>
<gene>
    <name evidence="1" type="ORF">ACFPEL_00600</name>
</gene>
<dbReference type="Proteomes" id="UP001595909">
    <property type="component" value="Unassembled WGS sequence"/>
</dbReference>
<accession>A0ABV9RFG2</accession>
<dbReference type="RefSeq" id="WP_274188956.1">
    <property type="nucleotide sequence ID" value="NZ_BAABHN010000001.1"/>
</dbReference>
<sequence length="110" mass="11916">MSADEDLMADIVNEAQFDWIDLGHAMAVVKIVEGGDDRVERYRRATDLVVRLVREGRLVPGDIGTAPGAFAAWDMAPGDAAQALERHTQAVLAGDEPLEPWQPCMFAAAP</sequence>
<protein>
    <submittedName>
        <fullName evidence="1">Uncharacterized protein</fullName>
    </submittedName>
</protein>
<proteinExistence type="predicted"/>